<name>A0A9D2M9L4_9FIRM</name>
<evidence type="ECO:0000256" key="3">
    <source>
        <dbReference type="ARBA" id="ARBA00009370"/>
    </source>
</evidence>
<evidence type="ECO:0000256" key="5">
    <source>
        <dbReference type="ARBA" id="ARBA00022801"/>
    </source>
</evidence>
<dbReference type="NCBIfam" id="TIGR02227">
    <property type="entry name" value="sigpep_I_bact"/>
    <property type="match status" value="1"/>
</dbReference>
<evidence type="ECO:0000256" key="6">
    <source>
        <dbReference type="PIRSR" id="PIRSR600223-1"/>
    </source>
</evidence>
<evidence type="ECO:0000256" key="2">
    <source>
        <dbReference type="ARBA" id="ARBA00004401"/>
    </source>
</evidence>
<evidence type="ECO:0000313" key="9">
    <source>
        <dbReference type="EMBL" id="HJB56134.1"/>
    </source>
</evidence>
<dbReference type="Pfam" id="PF10502">
    <property type="entry name" value="Peptidase_S26"/>
    <property type="match status" value="1"/>
</dbReference>
<dbReference type="GO" id="GO:0006465">
    <property type="term" value="P:signal peptide processing"/>
    <property type="evidence" value="ECO:0007669"/>
    <property type="project" value="InterPro"/>
</dbReference>
<evidence type="ECO:0000259" key="8">
    <source>
        <dbReference type="Pfam" id="PF10502"/>
    </source>
</evidence>
<dbReference type="PROSITE" id="PS00761">
    <property type="entry name" value="SPASE_I_3"/>
    <property type="match status" value="1"/>
</dbReference>
<dbReference type="Gene3D" id="2.10.109.10">
    <property type="entry name" value="Umud Fragment, subunit A"/>
    <property type="match status" value="1"/>
</dbReference>
<dbReference type="EC" id="3.4.21.89" evidence="4 7"/>
<dbReference type="InterPro" id="IPR036286">
    <property type="entry name" value="LexA/Signal_pep-like_sf"/>
</dbReference>
<reference evidence="9" key="2">
    <citation type="submission" date="2021-04" db="EMBL/GenBank/DDBJ databases">
        <authorList>
            <person name="Gilroy R."/>
        </authorList>
    </citation>
    <scope>NUCLEOTIDE SEQUENCE</scope>
    <source>
        <strain evidence="9">CHK189-11263</strain>
    </source>
</reference>
<evidence type="ECO:0000313" key="10">
    <source>
        <dbReference type="Proteomes" id="UP000824208"/>
    </source>
</evidence>
<dbReference type="EMBL" id="DWYC01000013">
    <property type="protein sequence ID" value="HJB56134.1"/>
    <property type="molecule type" value="Genomic_DNA"/>
</dbReference>
<keyword evidence="7" id="KW-0645">Protease</keyword>
<keyword evidence="7" id="KW-0472">Membrane</keyword>
<reference evidence="9" key="1">
    <citation type="journal article" date="2021" name="PeerJ">
        <title>Extensive microbial diversity within the chicken gut microbiome revealed by metagenomics and culture.</title>
        <authorList>
            <person name="Gilroy R."/>
            <person name="Ravi A."/>
            <person name="Getino M."/>
            <person name="Pursley I."/>
            <person name="Horton D.L."/>
            <person name="Alikhan N.F."/>
            <person name="Baker D."/>
            <person name="Gharbi K."/>
            <person name="Hall N."/>
            <person name="Watson M."/>
            <person name="Adriaenssens E.M."/>
            <person name="Foster-Nyarko E."/>
            <person name="Jarju S."/>
            <person name="Secka A."/>
            <person name="Antonio M."/>
            <person name="Oren A."/>
            <person name="Chaudhuri R.R."/>
            <person name="La Ragione R."/>
            <person name="Hildebrand F."/>
            <person name="Pallen M.J."/>
        </authorList>
    </citation>
    <scope>NUCLEOTIDE SEQUENCE</scope>
    <source>
        <strain evidence="9">CHK189-11263</strain>
    </source>
</reference>
<dbReference type="InterPro" id="IPR019533">
    <property type="entry name" value="Peptidase_S26"/>
</dbReference>
<comment type="catalytic activity">
    <reaction evidence="1 7">
        <text>Cleavage of hydrophobic, N-terminal signal or leader sequences from secreted and periplasmic proteins.</text>
        <dbReference type="EC" id="3.4.21.89"/>
    </reaction>
</comment>
<feature type="active site" evidence="6">
    <location>
        <position position="52"/>
    </location>
</feature>
<keyword evidence="7" id="KW-0812">Transmembrane</keyword>
<dbReference type="SUPFAM" id="SSF51306">
    <property type="entry name" value="LexA/Signal peptidase"/>
    <property type="match status" value="1"/>
</dbReference>
<keyword evidence="7" id="KW-1133">Transmembrane helix</keyword>
<dbReference type="PRINTS" id="PR00727">
    <property type="entry name" value="LEADERPTASE"/>
</dbReference>
<accession>A0A9D2M9L4</accession>
<feature type="transmembrane region" description="Helical" evidence="7">
    <location>
        <begin position="21"/>
        <end position="42"/>
    </location>
</feature>
<comment type="caution">
    <text evidence="9">The sequence shown here is derived from an EMBL/GenBank/DDBJ whole genome shotgun (WGS) entry which is preliminary data.</text>
</comment>
<dbReference type="GO" id="GO:0009003">
    <property type="term" value="F:signal peptidase activity"/>
    <property type="evidence" value="ECO:0007669"/>
    <property type="project" value="UniProtKB-EC"/>
</dbReference>
<dbReference type="InterPro" id="IPR019758">
    <property type="entry name" value="Pept_S26A_signal_pept_1_CS"/>
</dbReference>
<keyword evidence="5 7" id="KW-0378">Hydrolase</keyword>
<feature type="active site" evidence="6">
    <location>
        <position position="93"/>
    </location>
</feature>
<dbReference type="InterPro" id="IPR000223">
    <property type="entry name" value="Pept_S26A_signal_pept_1"/>
</dbReference>
<dbReference type="GO" id="GO:0004252">
    <property type="term" value="F:serine-type endopeptidase activity"/>
    <property type="evidence" value="ECO:0007669"/>
    <property type="project" value="InterPro"/>
</dbReference>
<dbReference type="GO" id="GO:0005886">
    <property type="term" value="C:plasma membrane"/>
    <property type="evidence" value="ECO:0007669"/>
    <property type="project" value="UniProtKB-SubCell"/>
</dbReference>
<organism evidence="9 10">
    <name type="scientific">Candidatus Flavonifractor intestinipullorum</name>
    <dbReference type="NCBI Taxonomy" id="2838587"/>
    <lineage>
        <taxon>Bacteria</taxon>
        <taxon>Bacillati</taxon>
        <taxon>Bacillota</taxon>
        <taxon>Clostridia</taxon>
        <taxon>Eubacteriales</taxon>
        <taxon>Oscillospiraceae</taxon>
        <taxon>Flavonifractor</taxon>
    </lineage>
</organism>
<sequence length="185" mass="20766">MAGKREKKQVQEEPTSLGQMAYSWLQAMVPVVVGVVLAFTLLGRITVVDGSSMRPTLEHGDRMLVWSLGYEPKQGDIVVLRKDFGDVSGPIVKRVIAVEGQTVRIEYETNTVYVDGQPLEEDYILEPMEQQYWQQLDEMTVPEGCIFVMGDNRNVSNDSRNPQLGAVDTRYVLGKCCLVIWPLGN</sequence>
<dbReference type="AlphaFoldDB" id="A0A9D2M9L4"/>
<dbReference type="PANTHER" id="PTHR43390">
    <property type="entry name" value="SIGNAL PEPTIDASE I"/>
    <property type="match status" value="1"/>
</dbReference>
<evidence type="ECO:0000256" key="7">
    <source>
        <dbReference type="RuleBase" id="RU362042"/>
    </source>
</evidence>
<gene>
    <name evidence="9" type="primary">lepB</name>
    <name evidence="9" type="ORF">H9714_01130</name>
</gene>
<evidence type="ECO:0000256" key="4">
    <source>
        <dbReference type="ARBA" id="ARBA00013208"/>
    </source>
</evidence>
<dbReference type="CDD" id="cd06530">
    <property type="entry name" value="S26_SPase_I"/>
    <property type="match status" value="1"/>
</dbReference>
<evidence type="ECO:0000256" key="1">
    <source>
        <dbReference type="ARBA" id="ARBA00000677"/>
    </source>
</evidence>
<dbReference type="PANTHER" id="PTHR43390:SF1">
    <property type="entry name" value="CHLOROPLAST PROCESSING PEPTIDASE"/>
    <property type="match status" value="1"/>
</dbReference>
<feature type="domain" description="Peptidase S26" evidence="8">
    <location>
        <begin position="23"/>
        <end position="181"/>
    </location>
</feature>
<comment type="similarity">
    <text evidence="3 7">Belongs to the peptidase S26 family.</text>
</comment>
<protein>
    <recommendedName>
        <fullName evidence="4 7">Signal peptidase I</fullName>
        <ecNumber evidence="4 7">3.4.21.89</ecNumber>
    </recommendedName>
</protein>
<proteinExistence type="inferred from homology"/>
<dbReference type="Proteomes" id="UP000824208">
    <property type="component" value="Unassembled WGS sequence"/>
</dbReference>
<comment type="subcellular location">
    <subcellularLocation>
        <location evidence="2">Cell membrane</location>
        <topology evidence="2">Single-pass type II membrane protein</topology>
    </subcellularLocation>
    <subcellularLocation>
        <location evidence="7">Membrane</location>
        <topology evidence="7">Single-pass type II membrane protein</topology>
    </subcellularLocation>
</comment>